<reference evidence="2 3" key="1">
    <citation type="submission" date="2017-05" db="EMBL/GenBank/DDBJ databases">
        <title>Vagococcus spp. assemblies.</title>
        <authorList>
            <person name="Gulvik C.A."/>
        </authorList>
    </citation>
    <scope>NUCLEOTIDE SEQUENCE [LARGE SCALE GENOMIC DNA]</scope>
    <source>
        <strain evidence="2 3">LMG 24798</strain>
    </source>
</reference>
<keyword evidence="3" id="KW-1185">Reference proteome</keyword>
<dbReference type="Gene3D" id="3.90.1200.10">
    <property type="match status" value="1"/>
</dbReference>
<name>A0A430B2X2_9ENTE</name>
<dbReference type="AlphaFoldDB" id="A0A430B2X2"/>
<dbReference type="GO" id="GO:0016740">
    <property type="term" value="F:transferase activity"/>
    <property type="evidence" value="ECO:0007669"/>
    <property type="project" value="UniProtKB-KW"/>
</dbReference>
<dbReference type="PANTHER" id="PTHR21310">
    <property type="entry name" value="AMINOGLYCOSIDE PHOSPHOTRANSFERASE-RELATED-RELATED"/>
    <property type="match status" value="1"/>
</dbReference>
<dbReference type="RefSeq" id="WP_126811664.1">
    <property type="nucleotide sequence ID" value="NZ_NGKC01000001.1"/>
</dbReference>
<keyword evidence="2" id="KW-0808">Transferase</keyword>
<organism evidence="2 3">
    <name type="scientific">Vagococcus acidifermentans</name>
    <dbReference type="NCBI Taxonomy" id="564710"/>
    <lineage>
        <taxon>Bacteria</taxon>
        <taxon>Bacillati</taxon>
        <taxon>Bacillota</taxon>
        <taxon>Bacilli</taxon>
        <taxon>Lactobacillales</taxon>
        <taxon>Enterococcaceae</taxon>
        <taxon>Vagococcus</taxon>
    </lineage>
</organism>
<evidence type="ECO:0000313" key="3">
    <source>
        <dbReference type="Proteomes" id="UP000286773"/>
    </source>
</evidence>
<feature type="domain" description="Aminoglycoside phosphotransferase" evidence="1">
    <location>
        <begin position="31"/>
        <end position="255"/>
    </location>
</feature>
<dbReference type="PANTHER" id="PTHR21310:SF42">
    <property type="entry name" value="BIFUNCTIONAL AAC_APH"/>
    <property type="match status" value="1"/>
</dbReference>
<dbReference type="Gene3D" id="3.30.200.20">
    <property type="entry name" value="Phosphorylase Kinase, domain 1"/>
    <property type="match status" value="1"/>
</dbReference>
<dbReference type="Proteomes" id="UP000286773">
    <property type="component" value="Unassembled WGS sequence"/>
</dbReference>
<accession>A0A430B2X2</accession>
<proteinExistence type="predicted"/>
<comment type="caution">
    <text evidence="2">The sequence shown here is derived from an EMBL/GenBank/DDBJ whole genome shotgun (WGS) entry which is preliminary data.</text>
</comment>
<evidence type="ECO:0000259" key="1">
    <source>
        <dbReference type="Pfam" id="PF01636"/>
    </source>
</evidence>
<dbReference type="InterPro" id="IPR051678">
    <property type="entry name" value="AGP_Transferase"/>
</dbReference>
<protein>
    <submittedName>
        <fullName evidence="2">Acetyltransferase</fullName>
    </submittedName>
</protein>
<dbReference type="SUPFAM" id="SSF56112">
    <property type="entry name" value="Protein kinase-like (PK-like)"/>
    <property type="match status" value="1"/>
</dbReference>
<evidence type="ECO:0000313" key="2">
    <source>
        <dbReference type="EMBL" id="RSU14680.1"/>
    </source>
</evidence>
<dbReference type="OrthoDB" id="3806873at2"/>
<dbReference type="EMBL" id="NGKC01000001">
    <property type="protein sequence ID" value="RSU14680.1"/>
    <property type="molecule type" value="Genomic_DNA"/>
</dbReference>
<dbReference type="Pfam" id="PF01636">
    <property type="entry name" value="APH"/>
    <property type="match status" value="1"/>
</dbReference>
<dbReference type="CDD" id="cd05155">
    <property type="entry name" value="APH_ChoK_like_1"/>
    <property type="match status" value="1"/>
</dbReference>
<dbReference type="InterPro" id="IPR002575">
    <property type="entry name" value="Aminoglycoside_PTrfase"/>
</dbReference>
<sequence length="290" mass="32329">MVNIDVAVVSRLIEEQFPEWSHLPIKPVETSGHDNRTFHLGQQLSVRLPSAEAYVPQVAKEQRWLPFLAKQLSLPIPEPVATGAPSDDYPYPWSIYKWLAGETLTSANVLDFSCLAEDLARFLVDLQSINATGAPLAGAHNFYRGGGLAVYDSEYREAVYHSRFSDKHVLQEIWELALASSWQHEPVWVHGDIAPGNLLVNNGKLSAVIDFGMLGAGDPSCDAAIAWTFFDADSRSVFKKELGFDDETWHRARGWALWKALITCRADNKKLAADAHDTVKTIVADYHNNE</sequence>
<dbReference type="InterPro" id="IPR011009">
    <property type="entry name" value="Kinase-like_dom_sf"/>
</dbReference>
<gene>
    <name evidence="2" type="ORF">CBF27_01495</name>
</gene>